<evidence type="ECO:0000313" key="2">
    <source>
        <dbReference type="EMBL" id="TQE06326.1"/>
    </source>
</evidence>
<feature type="region of interest" description="Disordered" evidence="1">
    <location>
        <begin position="24"/>
        <end position="49"/>
    </location>
</feature>
<gene>
    <name evidence="2" type="ORF">C1H46_008034</name>
</gene>
<dbReference type="Proteomes" id="UP000315295">
    <property type="component" value="Unassembled WGS sequence"/>
</dbReference>
<comment type="caution">
    <text evidence="2">The sequence shown here is derived from an EMBL/GenBank/DDBJ whole genome shotgun (WGS) entry which is preliminary data.</text>
</comment>
<dbReference type="EMBL" id="VIEB01000105">
    <property type="protein sequence ID" value="TQE06326.1"/>
    <property type="molecule type" value="Genomic_DNA"/>
</dbReference>
<sequence length="71" mass="8128">MKMVVKNIEKMPNKILHESAREEKLAPMSKKRLMHSSSRLSTKSRPPKIPSCLAKQATRVHTINWSNISLC</sequence>
<dbReference type="AlphaFoldDB" id="A0A540N5K7"/>
<proteinExistence type="predicted"/>
<accession>A0A540N5K7</accession>
<organism evidence="2 3">
    <name type="scientific">Malus baccata</name>
    <name type="common">Siberian crab apple</name>
    <name type="synonym">Pyrus baccata</name>
    <dbReference type="NCBI Taxonomy" id="106549"/>
    <lineage>
        <taxon>Eukaryota</taxon>
        <taxon>Viridiplantae</taxon>
        <taxon>Streptophyta</taxon>
        <taxon>Embryophyta</taxon>
        <taxon>Tracheophyta</taxon>
        <taxon>Spermatophyta</taxon>
        <taxon>Magnoliopsida</taxon>
        <taxon>eudicotyledons</taxon>
        <taxon>Gunneridae</taxon>
        <taxon>Pentapetalae</taxon>
        <taxon>rosids</taxon>
        <taxon>fabids</taxon>
        <taxon>Rosales</taxon>
        <taxon>Rosaceae</taxon>
        <taxon>Amygdaloideae</taxon>
        <taxon>Maleae</taxon>
        <taxon>Malus</taxon>
    </lineage>
</organism>
<evidence type="ECO:0000256" key="1">
    <source>
        <dbReference type="SAM" id="MobiDB-lite"/>
    </source>
</evidence>
<protein>
    <submittedName>
        <fullName evidence="2">Uncharacterized protein</fullName>
    </submittedName>
</protein>
<reference evidence="2 3" key="1">
    <citation type="journal article" date="2019" name="G3 (Bethesda)">
        <title>Sequencing of a Wild Apple (Malus baccata) Genome Unravels the Differences Between Cultivated and Wild Apple Species Regarding Disease Resistance and Cold Tolerance.</title>
        <authorList>
            <person name="Chen X."/>
        </authorList>
    </citation>
    <scope>NUCLEOTIDE SEQUENCE [LARGE SCALE GENOMIC DNA]</scope>
    <source>
        <strain evidence="3">cv. Shandingzi</strain>
        <tissue evidence="2">Leaves</tissue>
    </source>
</reference>
<keyword evidence="3" id="KW-1185">Reference proteome</keyword>
<feature type="compositionally biased region" description="Polar residues" evidence="1">
    <location>
        <begin position="35"/>
        <end position="44"/>
    </location>
</feature>
<evidence type="ECO:0000313" key="3">
    <source>
        <dbReference type="Proteomes" id="UP000315295"/>
    </source>
</evidence>
<name>A0A540N5K7_MALBA</name>